<feature type="domain" description="ASPIC/UnbV" evidence="3">
    <location>
        <begin position="461"/>
        <end position="512"/>
    </location>
</feature>
<protein>
    <submittedName>
        <fullName evidence="4">CRTAC1 family protein</fullName>
    </submittedName>
</protein>
<evidence type="ECO:0000313" key="5">
    <source>
        <dbReference type="Proteomes" id="UP000761264"/>
    </source>
</evidence>
<dbReference type="RefSeq" id="WP_167221097.1">
    <property type="nucleotide sequence ID" value="NZ_JAAQPH010000002.1"/>
</dbReference>
<dbReference type="InterPro" id="IPR027039">
    <property type="entry name" value="Crtac1"/>
</dbReference>
<dbReference type="PANTHER" id="PTHR16026:SF0">
    <property type="entry name" value="CARTILAGE ACIDIC PROTEIN 1"/>
    <property type="match status" value="1"/>
</dbReference>
<keyword evidence="1 2" id="KW-0732">Signal</keyword>
<dbReference type="EMBL" id="JAAQPH010000002">
    <property type="protein sequence ID" value="NIA67482.1"/>
    <property type="molecule type" value="Genomic_DNA"/>
</dbReference>
<dbReference type="SUPFAM" id="SSF69318">
    <property type="entry name" value="Integrin alpha N-terminal domain"/>
    <property type="match status" value="1"/>
</dbReference>
<organism evidence="4 5">
    <name type="scientific">Pelagibius litoralis</name>
    <dbReference type="NCBI Taxonomy" id="374515"/>
    <lineage>
        <taxon>Bacteria</taxon>
        <taxon>Pseudomonadati</taxon>
        <taxon>Pseudomonadota</taxon>
        <taxon>Alphaproteobacteria</taxon>
        <taxon>Rhodospirillales</taxon>
        <taxon>Rhodovibrionaceae</taxon>
        <taxon>Pelagibius</taxon>
    </lineage>
</organism>
<dbReference type="AlphaFoldDB" id="A0A967C6I5"/>
<comment type="caution">
    <text evidence="4">The sequence shown here is derived from an EMBL/GenBank/DDBJ whole genome shotgun (WGS) entry which is preliminary data.</text>
</comment>
<dbReference type="Pfam" id="PF07593">
    <property type="entry name" value="UnbV_ASPIC"/>
    <property type="match status" value="1"/>
</dbReference>
<dbReference type="PROSITE" id="PS51257">
    <property type="entry name" value="PROKAR_LIPOPROTEIN"/>
    <property type="match status" value="1"/>
</dbReference>
<accession>A0A967C6I5</accession>
<dbReference type="PANTHER" id="PTHR16026">
    <property type="entry name" value="CARTILAGE ACIDIC PROTEIN 1"/>
    <property type="match status" value="1"/>
</dbReference>
<feature type="signal peptide" evidence="2">
    <location>
        <begin position="1"/>
        <end position="23"/>
    </location>
</feature>
<evidence type="ECO:0000256" key="1">
    <source>
        <dbReference type="ARBA" id="ARBA00022729"/>
    </source>
</evidence>
<evidence type="ECO:0000256" key="2">
    <source>
        <dbReference type="SAM" id="SignalP"/>
    </source>
</evidence>
<dbReference type="InterPro" id="IPR011519">
    <property type="entry name" value="UnbV_ASPIC"/>
</dbReference>
<reference evidence="4" key="1">
    <citation type="submission" date="2020-03" db="EMBL/GenBank/DDBJ databases">
        <title>Genome of Pelagibius litoralis DSM 21314T.</title>
        <authorList>
            <person name="Wang G."/>
        </authorList>
    </citation>
    <scope>NUCLEOTIDE SEQUENCE</scope>
    <source>
        <strain evidence="4">DSM 21314</strain>
    </source>
</reference>
<evidence type="ECO:0000313" key="4">
    <source>
        <dbReference type="EMBL" id="NIA67482.1"/>
    </source>
</evidence>
<feature type="chain" id="PRO_5037676656" evidence="2">
    <location>
        <begin position="24"/>
        <end position="546"/>
    </location>
</feature>
<evidence type="ECO:0000259" key="3">
    <source>
        <dbReference type="Pfam" id="PF07593"/>
    </source>
</evidence>
<dbReference type="Proteomes" id="UP000761264">
    <property type="component" value="Unassembled WGS sequence"/>
</dbReference>
<gene>
    <name evidence="4" type="ORF">HBA54_02650</name>
</gene>
<keyword evidence="5" id="KW-1185">Reference proteome</keyword>
<dbReference type="InterPro" id="IPR028994">
    <property type="entry name" value="Integrin_alpha_N"/>
</dbReference>
<sequence length="546" mass="58375">MMRTAAGLLVLGLLLQACSPATETSFDRAGLTVPLPSFAEETRASGLTHVFSGERRYVVGGGLAHLDCDDDGMTDLYLAGGASTSGLFRNRGVAGGALKFEAEAGSPLAMDAVTGAYALDIDGDGLQDLAVLRFGENVLFRGLGDCRFERANETWGFDGGAAWSTAFAAIWEEGEAWPTLAIGNYIDLDQPGAPWGTCFDNRLHRPGPGGGFAAPLALSPGYCALSMLFTDWNGDGQADLRISNDRQYYRGGEEQLWHVRPGAAPRPYTRAEGWAQLQVWGMGIASHDVTGDGLPDYFLTSMADNKLRTLDGGGERPAYRDIAFTRGVTAHRPYEGDQSKPSTAWHAEFQDVNNDTLADLFVAKGNIEAMEDFALRDPNNLLLGLPDGSFAEAGGLSGLDSGARGRGAAVVDLNADGLLDVVVLNRKEPAQVWRGLGIDRPGDSGSWLRVRLRQASGNRDAVGAWVELRTAGRIQRREVFVGGGHAGGGTGWLHFGLGNQDSAEIRVRWPQGDWGPWLAVAGGEFVELFRDDDVGDRLTTSGKPGR</sequence>
<dbReference type="Pfam" id="PF13517">
    <property type="entry name" value="FG-GAP_3"/>
    <property type="match status" value="2"/>
</dbReference>
<dbReference type="Gene3D" id="2.130.10.130">
    <property type="entry name" value="Integrin alpha, N-terminal"/>
    <property type="match status" value="1"/>
</dbReference>
<proteinExistence type="predicted"/>
<dbReference type="InterPro" id="IPR013517">
    <property type="entry name" value="FG-GAP"/>
</dbReference>
<name>A0A967C6I5_9PROT</name>